<comment type="caution">
    <text evidence="1">The sequence shown here is derived from an EMBL/GenBank/DDBJ whole genome shotgun (WGS) entry which is preliminary data.</text>
</comment>
<sequence>MDQVDKAGYVTFLVASLLGMSQTSAGVDEAVIRLSYVEVHDRIRPSPEVTSTSVNVLLHLRSGGTVMHVEDRASGSARGAGKSDLRLGRDGPRGWHVAGPHDLVNIQKYYTYSRAIRVTVEGSSCTAKIGYALNPGATDYQYTRLLNGDRATARSVKASNVICSIQQMGAP</sequence>
<dbReference type="Proteomes" id="UP001315278">
    <property type="component" value="Unassembled WGS sequence"/>
</dbReference>
<dbReference type="EMBL" id="JAFCJH010000110">
    <property type="protein sequence ID" value="MBR0801796.1"/>
    <property type="molecule type" value="Genomic_DNA"/>
</dbReference>
<proteinExistence type="predicted"/>
<keyword evidence="2" id="KW-1185">Reference proteome</keyword>
<accession>A0ABS5G019</accession>
<gene>
    <name evidence="1" type="ORF">JQ615_41405</name>
</gene>
<protein>
    <submittedName>
        <fullName evidence="1">Uncharacterized protein</fullName>
    </submittedName>
</protein>
<dbReference type="RefSeq" id="WP_212495701.1">
    <property type="nucleotide sequence ID" value="NZ_JAFCJH010000110.1"/>
</dbReference>
<name>A0ABS5G019_9BRAD</name>
<organism evidence="1 2">
    <name type="scientific">Bradyrhizobium jicamae</name>
    <dbReference type="NCBI Taxonomy" id="280332"/>
    <lineage>
        <taxon>Bacteria</taxon>
        <taxon>Pseudomonadati</taxon>
        <taxon>Pseudomonadota</taxon>
        <taxon>Alphaproteobacteria</taxon>
        <taxon>Hyphomicrobiales</taxon>
        <taxon>Nitrobacteraceae</taxon>
        <taxon>Bradyrhizobium</taxon>
    </lineage>
</organism>
<reference evidence="2" key="1">
    <citation type="journal article" date="2021" name="ISME J.">
        <title>Evolutionary origin and ecological implication of a unique nif island in free-living Bradyrhizobium lineages.</title>
        <authorList>
            <person name="Tao J."/>
        </authorList>
    </citation>
    <scope>NUCLEOTIDE SEQUENCE [LARGE SCALE GENOMIC DNA]</scope>
    <source>
        <strain evidence="2">SZCCT0434</strain>
    </source>
</reference>
<evidence type="ECO:0000313" key="2">
    <source>
        <dbReference type="Proteomes" id="UP001315278"/>
    </source>
</evidence>
<evidence type="ECO:0000313" key="1">
    <source>
        <dbReference type="EMBL" id="MBR0801796.1"/>
    </source>
</evidence>